<gene>
    <name evidence="1" type="ORF">IAB12_06570</name>
</gene>
<reference evidence="1" key="1">
    <citation type="journal article" date="2021" name="PeerJ">
        <title>Extensive microbial diversity within the chicken gut microbiome revealed by metagenomics and culture.</title>
        <authorList>
            <person name="Gilroy R."/>
            <person name="Ravi A."/>
            <person name="Getino M."/>
            <person name="Pursley I."/>
            <person name="Horton D.L."/>
            <person name="Alikhan N.F."/>
            <person name="Baker D."/>
            <person name="Gharbi K."/>
            <person name="Hall N."/>
            <person name="Watson M."/>
            <person name="Adriaenssens E.M."/>
            <person name="Foster-Nyarko E."/>
            <person name="Jarju S."/>
            <person name="Secka A."/>
            <person name="Antonio M."/>
            <person name="Oren A."/>
            <person name="Chaudhuri R.R."/>
            <person name="La Ragione R."/>
            <person name="Hildebrand F."/>
            <person name="Pallen M.J."/>
        </authorList>
    </citation>
    <scope>NUCLEOTIDE SEQUENCE</scope>
    <source>
        <strain evidence="1">Gambia11-129</strain>
    </source>
</reference>
<proteinExistence type="predicted"/>
<accession>A0A9D1TN81</accession>
<sequence length="390" mass="42576">MKGKKGIILISILLIAFTFTLSAKSADSLYSDFQTALANGNAQEAMSIYEDLTEKIASEISSQEKTAKNAIKKENYSLYYDALSEISDLVNMRMSKEDTEKLLALIVNEDESKAVEDASWLYDNSSYYSPILSLSYSKNDGGFSFNYKRSVSVRPGESITLPSSDEIQFDSNRLGVLAGWGLTPGQIDYLPGQTITMPLTDHTLYAVWQSAVSFTDPVAGESSVTENVKAGDVVEVPNFDKSGDEYIFSGWIDETTGEYLDKNAGEYTVRGSGASFTPLYKALNVSDVSASPYSALPINTQIRLSFAVNNIGTDDISDLSVSVTSENDGVRFITSSGYFKRIPSSRSGMVNLVSFVLDDSIESGESIPFTVVLEDGEGNKWESSFTMTAR</sequence>
<comment type="caution">
    <text evidence="1">The sequence shown here is derived from an EMBL/GenBank/DDBJ whole genome shotgun (WGS) entry which is preliminary data.</text>
</comment>
<dbReference type="AlphaFoldDB" id="A0A9D1TN81"/>
<evidence type="ECO:0000313" key="2">
    <source>
        <dbReference type="Proteomes" id="UP000823936"/>
    </source>
</evidence>
<evidence type="ECO:0000313" key="1">
    <source>
        <dbReference type="EMBL" id="HIV99419.1"/>
    </source>
</evidence>
<dbReference type="Proteomes" id="UP000823936">
    <property type="component" value="Unassembled WGS sequence"/>
</dbReference>
<name>A0A9D1TN81_9SPIO</name>
<dbReference type="EMBL" id="DXHU01000023">
    <property type="protein sequence ID" value="HIV99419.1"/>
    <property type="molecule type" value="Genomic_DNA"/>
</dbReference>
<protein>
    <submittedName>
        <fullName evidence="1">Uncharacterized protein</fullName>
    </submittedName>
</protein>
<reference evidence="1" key="2">
    <citation type="submission" date="2021-04" db="EMBL/GenBank/DDBJ databases">
        <authorList>
            <person name="Gilroy R."/>
        </authorList>
    </citation>
    <scope>NUCLEOTIDE SEQUENCE</scope>
    <source>
        <strain evidence="1">Gambia11-129</strain>
    </source>
</reference>
<organism evidence="1 2">
    <name type="scientific">Candidatus Ornithospirochaeta avicola</name>
    <dbReference type="NCBI Taxonomy" id="2840896"/>
    <lineage>
        <taxon>Bacteria</taxon>
        <taxon>Pseudomonadati</taxon>
        <taxon>Spirochaetota</taxon>
        <taxon>Spirochaetia</taxon>
        <taxon>Spirochaetales</taxon>
        <taxon>Spirochaetaceae</taxon>
        <taxon>Spirochaetaceae incertae sedis</taxon>
        <taxon>Candidatus Ornithospirochaeta</taxon>
    </lineage>
</organism>